<sequence>MFNRKFREIYPGLIFEIYLQQINKYVYGVVVAGDLRINKKDDIIIAYIKSFTEQPINFQEIIKELEIKNFLFIANSGIASILNRSWKFVGTYPKPLMGTEELCKVEYVIEFMDEYYKSVGNTLLPILDCQKISEEEYKNILNPLGLVGDIAIQDYLIDIASNQI</sequence>
<accession>A0A2S7MV33</accession>
<dbReference type="RefSeq" id="WP_104851020.1">
    <property type="nucleotide sequence ID" value="NZ_PKOZ01000045.1"/>
</dbReference>
<proteinExistence type="predicted"/>
<dbReference type="OrthoDB" id="2961087at2"/>
<name>A0A2S7MV33_9BACI</name>
<protein>
    <submittedName>
        <fullName evidence="1">Uncharacterized protein</fullName>
    </submittedName>
</protein>
<comment type="caution">
    <text evidence="1">The sequence shown here is derived from an EMBL/GenBank/DDBJ whole genome shotgun (WGS) entry which is preliminary data.</text>
</comment>
<dbReference type="Proteomes" id="UP000239663">
    <property type="component" value="Unassembled WGS sequence"/>
</dbReference>
<organism evidence="1 2">
    <name type="scientific">Pradoshia eiseniae</name>
    <dbReference type="NCBI Taxonomy" id="2064768"/>
    <lineage>
        <taxon>Bacteria</taxon>
        <taxon>Bacillati</taxon>
        <taxon>Bacillota</taxon>
        <taxon>Bacilli</taxon>
        <taxon>Bacillales</taxon>
        <taxon>Bacillaceae</taxon>
        <taxon>Pradoshia</taxon>
    </lineage>
</organism>
<dbReference type="AlphaFoldDB" id="A0A2S7MV33"/>
<keyword evidence="2" id="KW-1185">Reference proteome</keyword>
<evidence type="ECO:0000313" key="2">
    <source>
        <dbReference type="Proteomes" id="UP000239663"/>
    </source>
</evidence>
<dbReference type="EMBL" id="PKOZ01000045">
    <property type="protein sequence ID" value="PQD93626.1"/>
    <property type="molecule type" value="Genomic_DNA"/>
</dbReference>
<gene>
    <name evidence="1" type="ORF">CYL18_18935</name>
</gene>
<evidence type="ECO:0000313" key="1">
    <source>
        <dbReference type="EMBL" id="PQD93626.1"/>
    </source>
</evidence>
<reference evidence="1 2" key="1">
    <citation type="submission" date="2017-12" db="EMBL/GenBank/DDBJ databases">
        <title>Taxonomic description and draft genome of Pradoshia cofamensis Gen. nov., sp. nov., a thermotolerant bacillale isolated from anterior gut of earthworm Eisenia fetida.</title>
        <authorList>
            <person name="Saha T."/>
            <person name="Chakraborty R."/>
        </authorList>
    </citation>
    <scope>NUCLEOTIDE SEQUENCE [LARGE SCALE GENOMIC DNA]</scope>
    <source>
        <strain evidence="1 2">EAG3</strain>
    </source>
</reference>